<feature type="domain" description="Alpha-2-macroglobulin" evidence="5">
    <location>
        <begin position="1355"/>
        <end position="1445"/>
    </location>
</feature>
<proteinExistence type="inferred from homology"/>
<dbReference type="Gene3D" id="2.60.40.1930">
    <property type="match status" value="2"/>
</dbReference>
<evidence type="ECO:0000313" key="7">
    <source>
        <dbReference type="Proteomes" id="UP000008631"/>
    </source>
</evidence>
<evidence type="ECO:0000259" key="4">
    <source>
        <dbReference type="SMART" id="SM01359"/>
    </source>
</evidence>
<dbReference type="Pfam" id="PF01835">
    <property type="entry name" value="MG2"/>
    <property type="match status" value="1"/>
</dbReference>
<dbReference type="Proteomes" id="UP000008631">
    <property type="component" value="Chromosome"/>
</dbReference>
<evidence type="ECO:0000256" key="3">
    <source>
        <dbReference type="SAM" id="SignalP"/>
    </source>
</evidence>
<dbReference type="PANTHER" id="PTHR40094:SF1">
    <property type="entry name" value="UBIQUITIN DOMAIN-CONTAINING PROTEIN"/>
    <property type="match status" value="1"/>
</dbReference>
<dbReference type="CDD" id="cd02891">
    <property type="entry name" value="A2M_like"/>
    <property type="match status" value="1"/>
</dbReference>
<gene>
    <name evidence="6" type="ordered locus">Isop_2761</name>
</gene>
<reference evidence="6 7" key="2">
    <citation type="journal article" date="2011" name="Stand. Genomic Sci.">
        <title>Complete genome sequence of Isosphaera pallida type strain (IS1B).</title>
        <authorList>
            <consortium name="US DOE Joint Genome Institute (JGI-PGF)"/>
            <person name="Goker M."/>
            <person name="Cleland D."/>
            <person name="Saunders E."/>
            <person name="Lapidus A."/>
            <person name="Nolan M."/>
            <person name="Lucas S."/>
            <person name="Hammon N."/>
            <person name="Deshpande S."/>
            <person name="Cheng J.F."/>
            <person name="Tapia R."/>
            <person name="Han C."/>
            <person name="Goodwin L."/>
            <person name="Pitluck S."/>
            <person name="Liolios K."/>
            <person name="Pagani I."/>
            <person name="Ivanova N."/>
            <person name="Mavromatis K."/>
            <person name="Pati A."/>
            <person name="Chen A."/>
            <person name="Palaniappan K."/>
            <person name="Land M."/>
            <person name="Hauser L."/>
            <person name="Chang Y.J."/>
            <person name="Jeffries C.D."/>
            <person name="Detter J.C."/>
            <person name="Beck B."/>
            <person name="Woyke T."/>
            <person name="Bristow J."/>
            <person name="Eisen J.A."/>
            <person name="Markowitz V."/>
            <person name="Hugenholtz P."/>
            <person name="Kyrpides N.C."/>
            <person name="Klenk H.P."/>
        </authorList>
    </citation>
    <scope>NUCLEOTIDE SEQUENCE [LARGE SCALE GENOMIC DNA]</scope>
    <source>
        <strain evidence="7">ATCC 43644 / DSM 9630 / IS1B</strain>
    </source>
</reference>
<dbReference type="Pfam" id="PF07703">
    <property type="entry name" value="A2M_BRD"/>
    <property type="match status" value="1"/>
</dbReference>
<feature type="region of interest" description="Disordered" evidence="2">
    <location>
        <begin position="1605"/>
        <end position="1626"/>
    </location>
</feature>
<dbReference type="SUPFAM" id="SSF48239">
    <property type="entry name" value="Terpenoid cyclases/Protein prenyltransferases"/>
    <property type="match status" value="1"/>
</dbReference>
<dbReference type="InterPro" id="IPR008930">
    <property type="entry name" value="Terpenoid_cyclase/PrenylTrfase"/>
</dbReference>
<organism evidence="6 7">
    <name type="scientific">Isosphaera pallida (strain ATCC 43644 / DSM 9630 / IS1B)</name>
    <dbReference type="NCBI Taxonomy" id="575540"/>
    <lineage>
        <taxon>Bacteria</taxon>
        <taxon>Pseudomonadati</taxon>
        <taxon>Planctomycetota</taxon>
        <taxon>Planctomycetia</taxon>
        <taxon>Isosphaerales</taxon>
        <taxon>Isosphaeraceae</taxon>
        <taxon>Isosphaera</taxon>
    </lineage>
</organism>
<dbReference type="EMBL" id="CP002353">
    <property type="protein sequence ID" value="ADV63327.1"/>
    <property type="molecule type" value="Genomic_DNA"/>
</dbReference>
<dbReference type="InterPro" id="IPR041246">
    <property type="entry name" value="Bact_MG10"/>
</dbReference>
<dbReference type="SMART" id="SM01360">
    <property type="entry name" value="A2M"/>
    <property type="match status" value="1"/>
</dbReference>
<dbReference type="eggNOG" id="COG2373">
    <property type="taxonomic scope" value="Bacteria"/>
</dbReference>
<evidence type="ECO:0000259" key="5">
    <source>
        <dbReference type="SMART" id="SM01360"/>
    </source>
</evidence>
<evidence type="ECO:0000313" key="6">
    <source>
        <dbReference type="EMBL" id="ADV63327.1"/>
    </source>
</evidence>
<dbReference type="SMART" id="SM01419">
    <property type="entry name" value="Thiol-ester_cl"/>
    <property type="match status" value="1"/>
</dbReference>
<keyword evidence="7" id="KW-1185">Reference proteome</keyword>
<feature type="chain" id="PRO_5003226346" evidence="3">
    <location>
        <begin position="22"/>
        <end position="2115"/>
    </location>
</feature>
<dbReference type="InParanoid" id="E8R0J5"/>
<dbReference type="STRING" id="575540.Isop_2761"/>
<evidence type="ECO:0000256" key="2">
    <source>
        <dbReference type="SAM" id="MobiDB-lite"/>
    </source>
</evidence>
<dbReference type="Pfam" id="PF17973">
    <property type="entry name" value="bMG10"/>
    <property type="match status" value="1"/>
</dbReference>
<feature type="domain" description="Alpha-2-macroglobulin bait region" evidence="4">
    <location>
        <begin position="1078"/>
        <end position="1219"/>
    </location>
</feature>
<evidence type="ECO:0000256" key="1">
    <source>
        <dbReference type="ARBA" id="ARBA00010556"/>
    </source>
</evidence>
<comment type="similarity">
    <text evidence="1">Belongs to the protease inhibitor I39 (alpha-2-macroglobulin) family. Bacterial alpha-2-macroglobulin subfamily.</text>
</comment>
<dbReference type="Pfam" id="PF00207">
    <property type="entry name" value="A2M"/>
    <property type="match status" value="1"/>
</dbReference>
<dbReference type="Gene3D" id="2.60.40.1940">
    <property type="match status" value="1"/>
</dbReference>
<dbReference type="InterPro" id="IPR047565">
    <property type="entry name" value="Alpha-macroglob_thiol-ester_cl"/>
</dbReference>
<dbReference type="InterPro" id="IPR051802">
    <property type="entry name" value="YfhM-like"/>
</dbReference>
<dbReference type="OrthoDB" id="9767116at2"/>
<feature type="signal peptide" evidence="3">
    <location>
        <begin position="1"/>
        <end position="21"/>
    </location>
</feature>
<dbReference type="InterPro" id="IPR001599">
    <property type="entry name" value="Macroglobln_a2"/>
</dbReference>
<dbReference type="SMART" id="SM01359">
    <property type="entry name" value="A2M_N_2"/>
    <property type="match status" value="1"/>
</dbReference>
<protein>
    <submittedName>
        <fullName evidence="6">Alpha-2-macroglobulin domain protein</fullName>
    </submittedName>
</protein>
<dbReference type="KEGG" id="ipa:Isop_2761"/>
<keyword evidence="3" id="KW-0732">Signal</keyword>
<dbReference type="InterPro" id="IPR011625">
    <property type="entry name" value="A2M_N_BRD"/>
</dbReference>
<dbReference type="HOGENOM" id="CLU_232069_0_0_0"/>
<sequence>MLKPALLAPTTLLLSGVLVIAMTRPGVSQPTDEPPVGTLAQADALFNRAQWNEAFAIYKSLATQPDTPVDSTIHAFNRALDCLNRLGRLEEIDPFRAQVIQTHAQRWQVLEDAGQSFLTNIHQGYRVAGEFKRGFPRGGGAEILDATDRDRVQALRLFRQALPLALEDDQRSLVAQFLLRFGRAFFEGGRGQADAWRLQELTNLDELPDYETGGGFGFRPFDLGFETVGAPVDADGNPIYYTRPASFEEAANDGQRWRWLTSMAVEVDPSLKETVQLDLADFLISQFGVQTLAGELNRGGDESGPLKADLFKVHELNDNETLARLANGIKRFELPEEFQYLRIYREVSQSRDAAASLRAARSLANAYTNRRQFPKAAQVLRDLIARHGPGPDQLDQKQLDQIVEPWGRFENGSLQPAGRAATLDYVFRNGKRVEFKAYPVKRDQLLADFKAYLASKPDPEKLDSDKLNLLDLATTLVTRRQNQYLLPESASWSVDLTPDPNHFDRRQTIATPLSQPGIWLVTGVLENGNVARSLVWIGDLALILTPLKSGETLVLVADATTGQPLPNTTVEFLGWGIQYLQPDGRFPQNRARFVFESPTVKTDANGLATIKLPTSQNGLNWTVVARADGNRLGVLNSQFSGAYVEVNQGISGLGFDEGLRFQQVTDFFITDRPVYRPAQPVHYKVWLREVSYDPSIAGDRFANQKVTLEIINPRGETVHTQVGKLDRFGGLDGTYELASDVTLGVYSARLNLGVPEEGVEPPTEVAPRPGRQGIVRLQPGQPTRYLGSFRVEEYKKPEFEVTVTPPSKPVRLGDRIEATIAASYYFGGPVTHATVRYTVTRTSRNEVWFPPQPWDWLYGRGSSWLGINAPWYRGWADWGTIAPDLVLGRPGRFGFQPPEKVAQLEVPIGPDGTVKVVIDTEPAKIEFGDTDHTYTIQAEVIDESRRTVTGSGSVIAARKPFTVTVWTNRGFVQVGDVIPVESSSRTPDGQPVQGKGTLRLLKVAYDEQGQPIETAVETVELNPDAAGTASYQFRAAAPGQYRVAHTVTDDSGQTIEGGTLILVRGSDFDGRGFRFNDLELLPDKTEYAPGETAKLLINTDRPDSRVWLFLRPENGLYPKPIPIRIRGKSTVYELPIETADTPNLFVEALTISNGRVHRETRRLLVPPVKRVLDVTIEPSQTEYLPGAPAKVRVKVTGPDGAPVVGSTVLSIYDRAIDAIAGGTNVADIRSRFWSWTRGHFPQGSDNLNGVVTFNLLRPNELPMLTLGLGFLNELTMSRGPGEAVGAVFEQSVARRGMADRAATSAPAGAAVDALNARMAVATPAALSMEKAEAVGMGGGGGESVEPTIRAEFADTALWRADLVTNSDGIADVELTMPENLAGWSIRAWSLADGTRVGEARVEVKTTKNVLVRLQAPRFFVERDEVVLSANIRNGLAEAKTVQAVLDFGDSSALELLEPSTKSIDIPAGGEARADWRVKAVREGEAVVIVKALTDVESDAMRMTFPVLIRGFLRTESLLATVRPNDSEATLAFEIPQQIRPDQTRLEVRYSPTLAGAMLDALPYLVAYPYGCTEQTLNRFLPAVITRRTLIDAGIDLADLQKQRTNLNAQQLGAPNDPKRRPNDARLNNPIFDQAELDRVIRAGVERLVEMQLSNGGWGWFSGIRETASAHLTAQVVHGLRLARAADVAVPEGVLERGVEWLKGYQGGEIVKLLNATTQTKPYKTSADNLDALVFAVLAEFGFQDRTMNDFLDRDRTKLSPYGLALYGQGLQALGTHPDRLAETIRNLDQFLVVDDENQTAHLRLPGSVFWWFWFGDEIETQAAYLKLRIVANPHDPVAPGLVKYLLNNRRHATYWNSTRDTALVVEAFAAYLKATGEAAPNLTLEVVLDDKVLKTVEINAGNLFTFDNAVTLAGDELPPGPHQLTFRKRGEGTIYASAYVTTFDQRDRIPAAGLELKIDRAYYKLTPREEAKTTAPGLGGRVVELDQLTYDRTPIEFGTPVVSGDLIEVELTIDSKNDYEYLQIDDFKAAGYEPVSVLSGYDGNPLGAYVEYRDQKVGLFVRTLPRGRRSVSYRLRAEVPGVFTALPSRIFGMYAPELIGNSPDFQAVIEDRPKP</sequence>
<dbReference type="PANTHER" id="PTHR40094">
    <property type="entry name" value="ALPHA-2-MACROGLOBULIN HOMOLOG"/>
    <property type="match status" value="1"/>
</dbReference>
<accession>E8R0J5</accession>
<dbReference type="GO" id="GO:0004866">
    <property type="term" value="F:endopeptidase inhibitor activity"/>
    <property type="evidence" value="ECO:0007669"/>
    <property type="project" value="InterPro"/>
</dbReference>
<dbReference type="InterPro" id="IPR002890">
    <property type="entry name" value="MG2"/>
</dbReference>
<dbReference type="Gene3D" id="1.50.10.20">
    <property type="match status" value="1"/>
</dbReference>
<name>E8R0J5_ISOPI</name>
<reference key="1">
    <citation type="submission" date="2010-11" db="EMBL/GenBank/DDBJ databases">
        <title>The complete sequence of chromosome of Isophaera pallida ATCC 43644.</title>
        <authorList>
            <consortium name="US DOE Joint Genome Institute (JGI-PGF)"/>
            <person name="Lucas S."/>
            <person name="Copeland A."/>
            <person name="Lapidus A."/>
            <person name="Bruce D."/>
            <person name="Goodwin L."/>
            <person name="Pitluck S."/>
            <person name="Kyrpides N."/>
            <person name="Mavromatis K."/>
            <person name="Pagani I."/>
            <person name="Ivanova N."/>
            <person name="Saunders E."/>
            <person name="Brettin T."/>
            <person name="Detter J.C."/>
            <person name="Han C."/>
            <person name="Tapia R."/>
            <person name="Land M."/>
            <person name="Hauser L."/>
            <person name="Markowitz V."/>
            <person name="Cheng J.-F."/>
            <person name="Hugenholtz P."/>
            <person name="Woyke T."/>
            <person name="Wu D."/>
            <person name="Eisen J.A."/>
        </authorList>
    </citation>
    <scope>NUCLEOTIDE SEQUENCE</scope>
    <source>
        <strain>ATCC 43644</strain>
    </source>
</reference>
<dbReference type="RefSeq" id="WP_013565615.1">
    <property type="nucleotide sequence ID" value="NC_014962.1"/>
</dbReference>